<dbReference type="InterPro" id="IPR019587">
    <property type="entry name" value="Polyketide_cyclase/dehydratase"/>
</dbReference>
<organism evidence="1">
    <name type="scientific">bacterium enrichment culture</name>
    <dbReference type="NCBI Taxonomy" id="207831"/>
    <lineage>
        <taxon>Bacteria</taxon>
        <taxon>environmental samples</taxon>
    </lineage>
</organism>
<evidence type="ECO:0000313" key="1">
    <source>
        <dbReference type="EMBL" id="AKQ70977.1"/>
    </source>
</evidence>
<accession>A0A0R7N6K0</accession>
<proteinExistence type="predicted"/>
<dbReference type="Gene3D" id="3.30.530.20">
    <property type="match status" value="1"/>
</dbReference>
<reference evidence="1" key="1">
    <citation type="journal article" date="2015" name="J. Microbiol. Biotechnol.">
        <title>Characterization of a Soil Metagenome-Derived Gene Encoding Wax Ester Synthase.</title>
        <authorList>
            <person name="Kim N.H."/>
            <person name="Park J.H."/>
            <person name="Chung E."/>
            <person name="So H.A."/>
            <person name="Lee M.H."/>
            <person name="Kim J.C."/>
            <person name="Hwang E.C."/>
            <person name="Lee S.W."/>
        </authorList>
    </citation>
    <scope>NUCLEOTIDE SEQUENCE</scope>
</reference>
<dbReference type="InterPro" id="IPR023393">
    <property type="entry name" value="START-like_dom_sf"/>
</dbReference>
<dbReference type="EMBL" id="KR057702">
    <property type="protein sequence ID" value="AKQ70977.1"/>
    <property type="molecule type" value="Genomic_DNA"/>
</dbReference>
<protein>
    <submittedName>
        <fullName evidence="1">Polyketide cyclase/dehydrase</fullName>
    </submittedName>
</protein>
<dbReference type="SUPFAM" id="SSF55961">
    <property type="entry name" value="Bet v1-like"/>
    <property type="match status" value="1"/>
</dbReference>
<dbReference type="Pfam" id="PF10604">
    <property type="entry name" value="Polyketide_cyc2"/>
    <property type="match status" value="1"/>
</dbReference>
<sequence length="219" mass="22687">MAFPRPRHPVVDAGVLHRDDRRGDRAHPARLTTPAQELPLQIRTLVAFAFVIRAAVAGAEVVESGASGFVVREEATVSAPPAQAWAAFVDVASWWNPAHSYSSDAANLSLDAKAGGCFCEKLAGGGSVEHLRVVMVMPGKVLRMAGGLGPLQSSPVAGSMTVAFAAVPNGTKVSLTYGVGGFMPGGVDKMAGPVDGVLAEQIARYRLFVETGKPVAAGK</sequence>
<dbReference type="AlphaFoldDB" id="A0A0R7N6K0"/>
<name>A0A0R7N6K0_9BACT</name>